<keyword evidence="3" id="KW-1185">Reference proteome</keyword>
<organism evidence="2 3">
    <name type="scientific">Smittium megazygosporum</name>
    <dbReference type="NCBI Taxonomy" id="133381"/>
    <lineage>
        <taxon>Eukaryota</taxon>
        <taxon>Fungi</taxon>
        <taxon>Fungi incertae sedis</taxon>
        <taxon>Zoopagomycota</taxon>
        <taxon>Kickxellomycotina</taxon>
        <taxon>Harpellomycetes</taxon>
        <taxon>Harpellales</taxon>
        <taxon>Legeriomycetaceae</taxon>
        <taxon>Smittium</taxon>
    </lineage>
</organism>
<dbReference type="Proteomes" id="UP000245609">
    <property type="component" value="Unassembled WGS sequence"/>
</dbReference>
<gene>
    <name evidence="2" type="ORF">BB560_002902</name>
</gene>
<comment type="caution">
    <text evidence="2">The sequence shown here is derived from an EMBL/GenBank/DDBJ whole genome shotgun (WGS) entry which is preliminary data.</text>
</comment>
<proteinExistence type="predicted"/>
<accession>A0A2T9ZDG4</accession>
<evidence type="ECO:0000256" key="1">
    <source>
        <dbReference type="SAM" id="Phobius"/>
    </source>
</evidence>
<dbReference type="InterPro" id="IPR006722">
    <property type="entry name" value="Sedlin"/>
</dbReference>
<dbReference type="InterPro" id="IPR011012">
    <property type="entry name" value="Longin-like_dom_sf"/>
</dbReference>
<evidence type="ECO:0000313" key="2">
    <source>
        <dbReference type="EMBL" id="PVV02638.1"/>
    </source>
</evidence>
<protein>
    <submittedName>
        <fullName evidence="2">Uncharacterized protein</fullName>
    </submittedName>
</protein>
<feature type="transmembrane region" description="Helical" evidence="1">
    <location>
        <begin position="54"/>
        <end position="71"/>
    </location>
</feature>
<dbReference type="Gene3D" id="3.30.450.70">
    <property type="match status" value="1"/>
</dbReference>
<dbReference type="GO" id="GO:0005737">
    <property type="term" value="C:cytoplasm"/>
    <property type="evidence" value="ECO:0007669"/>
    <property type="project" value="GOC"/>
</dbReference>
<keyword evidence="1" id="KW-1133">Transmembrane helix</keyword>
<dbReference type="EMBL" id="MBFS01000375">
    <property type="protein sequence ID" value="PVV02638.1"/>
    <property type="molecule type" value="Genomic_DNA"/>
</dbReference>
<dbReference type="SUPFAM" id="SSF64356">
    <property type="entry name" value="SNARE-like"/>
    <property type="match status" value="1"/>
</dbReference>
<keyword evidence="1" id="KW-0812">Transmembrane</keyword>
<dbReference type="OrthoDB" id="18320at2759"/>
<dbReference type="PANTHER" id="PTHR12403">
    <property type="entry name" value="TRAFFICKING PROTEIN PARTICLE COMPLEX SUBUNIT 2"/>
    <property type="match status" value="1"/>
</dbReference>
<dbReference type="STRING" id="133381.A0A2T9ZDG4"/>
<evidence type="ECO:0000313" key="3">
    <source>
        <dbReference type="Proteomes" id="UP000245609"/>
    </source>
</evidence>
<dbReference type="AlphaFoldDB" id="A0A2T9ZDG4"/>
<name>A0A2T9ZDG4_9FUNG</name>
<keyword evidence="1" id="KW-0472">Membrane</keyword>
<dbReference type="GO" id="GO:0006888">
    <property type="term" value="P:endoplasmic reticulum to Golgi vesicle-mediated transport"/>
    <property type="evidence" value="ECO:0007669"/>
    <property type="project" value="InterPro"/>
</dbReference>
<sequence>MRINCIAILDKDDSPIFIKAYGEDSDDELKYQSLVFTCIDLIEEKISQRSEKSMFLGLLQSIGALLIYGYVTNTNVKILLFIVNSSVKVNSKQVIEIFNKIHLEYINTVSNPFYEFLRENNNNCLDSSKSFLNLFNAED</sequence>
<reference evidence="2 3" key="1">
    <citation type="journal article" date="2018" name="MBio">
        <title>Comparative Genomics Reveals the Core Gene Toolbox for the Fungus-Insect Symbiosis.</title>
        <authorList>
            <person name="Wang Y."/>
            <person name="Stata M."/>
            <person name="Wang W."/>
            <person name="Stajich J.E."/>
            <person name="White M.M."/>
            <person name="Moncalvo J.M."/>
        </authorList>
    </citation>
    <scope>NUCLEOTIDE SEQUENCE [LARGE SCALE GENOMIC DNA]</scope>
    <source>
        <strain evidence="2 3">SC-DP-2</strain>
    </source>
</reference>
<dbReference type="Pfam" id="PF04628">
    <property type="entry name" value="Sedlin_N"/>
    <property type="match status" value="1"/>
</dbReference>